<protein>
    <recommendedName>
        <fullName evidence="3">LRAT domain-containing protein</fullName>
    </recommendedName>
</protein>
<sequence length="173" mass="18162">MAQLGGSAPRQMRAHIGHAPLVGVEWLVGSLPGAVSRPLLLHSFVALGSSSDPKACLVVDFLPERPTDPTTALALASGAGTQGVLRVKQLKGWVRGPALHTRRVAPLVPPREGEALLAAVEDFNRRYDTRLRLGSNDCHHYACALVAELTGRRLAPEELGKLREGGAGAGAGS</sequence>
<evidence type="ECO:0000313" key="1">
    <source>
        <dbReference type="EMBL" id="KAG2486590.1"/>
    </source>
</evidence>
<organism evidence="1 2">
    <name type="scientific">Edaphochlamys debaryana</name>
    <dbReference type="NCBI Taxonomy" id="47281"/>
    <lineage>
        <taxon>Eukaryota</taxon>
        <taxon>Viridiplantae</taxon>
        <taxon>Chlorophyta</taxon>
        <taxon>core chlorophytes</taxon>
        <taxon>Chlorophyceae</taxon>
        <taxon>CS clade</taxon>
        <taxon>Chlamydomonadales</taxon>
        <taxon>Chlamydomonadales incertae sedis</taxon>
        <taxon>Edaphochlamys</taxon>
    </lineage>
</organism>
<reference evidence="1" key="1">
    <citation type="journal article" date="2020" name="bioRxiv">
        <title>Comparative genomics of Chlamydomonas.</title>
        <authorList>
            <person name="Craig R.J."/>
            <person name="Hasan A.R."/>
            <person name="Ness R.W."/>
            <person name="Keightley P.D."/>
        </authorList>
    </citation>
    <scope>NUCLEOTIDE SEQUENCE</scope>
    <source>
        <strain evidence="1">CCAP 11/70</strain>
    </source>
</reference>
<comment type="caution">
    <text evidence="1">The sequence shown here is derived from an EMBL/GenBank/DDBJ whole genome shotgun (WGS) entry which is preliminary data.</text>
</comment>
<keyword evidence="2" id="KW-1185">Reference proteome</keyword>
<proteinExistence type="predicted"/>
<evidence type="ECO:0000313" key="2">
    <source>
        <dbReference type="Proteomes" id="UP000612055"/>
    </source>
</evidence>
<name>A0A835XTF4_9CHLO</name>
<accession>A0A835XTF4</accession>
<dbReference type="AlphaFoldDB" id="A0A835XTF4"/>
<dbReference type="PANTHER" id="PTHR36342">
    <property type="entry name" value="PTB DOMAIN ENGULFMENT ADAPTER"/>
    <property type="match status" value="1"/>
</dbReference>
<gene>
    <name evidence="1" type="ORF">HYH03_014760</name>
</gene>
<dbReference type="OrthoDB" id="530022at2759"/>
<evidence type="ECO:0008006" key="3">
    <source>
        <dbReference type="Google" id="ProtNLM"/>
    </source>
</evidence>
<dbReference type="PANTHER" id="PTHR36342:SF1">
    <property type="entry name" value="PTB DOMAIN ENGULFMENT ADAPTER"/>
    <property type="match status" value="1"/>
</dbReference>
<dbReference type="Proteomes" id="UP000612055">
    <property type="component" value="Unassembled WGS sequence"/>
</dbReference>
<dbReference type="EMBL" id="JAEHOE010000110">
    <property type="protein sequence ID" value="KAG2486590.1"/>
    <property type="molecule type" value="Genomic_DNA"/>
</dbReference>